<sequence>MSRAAGHWGHTLDRLLLHLNRSLDVVLLLRGRDHEAELDEPLRLEEVRAATVQIAWNKTLGTEYSSIRVVEYYANFSMHLT</sequence>
<reference evidence="1" key="1">
    <citation type="journal article" date="2022" name="bioRxiv">
        <title>Sequencing and chromosome-scale assembly of the giantPleurodeles waltlgenome.</title>
        <authorList>
            <person name="Brown T."/>
            <person name="Elewa A."/>
            <person name="Iarovenko S."/>
            <person name="Subramanian E."/>
            <person name="Araus A.J."/>
            <person name="Petzold A."/>
            <person name="Susuki M."/>
            <person name="Suzuki K.-i.T."/>
            <person name="Hayashi T."/>
            <person name="Toyoda A."/>
            <person name="Oliveira C."/>
            <person name="Osipova E."/>
            <person name="Leigh N.D."/>
            <person name="Simon A."/>
            <person name="Yun M.H."/>
        </authorList>
    </citation>
    <scope>NUCLEOTIDE SEQUENCE</scope>
    <source>
        <strain evidence="1">20211129_DDA</strain>
        <tissue evidence="1">Liver</tissue>
    </source>
</reference>
<comment type="caution">
    <text evidence="1">The sequence shown here is derived from an EMBL/GenBank/DDBJ whole genome shotgun (WGS) entry which is preliminary data.</text>
</comment>
<proteinExistence type="predicted"/>
<gene>
    <name evidence="1" type="ORF">NDU88_005956</name>
</gene>
<evidence type="ECO:0000313" key="2">
    <source>
        <dbReference type="Proteomes" id="UP001066276"/>
    </source>
</evidence>
<accession>A0AAV7LMW1</accession>
<name>A0AAV7LMW1_PLEWA</name>
<evidence type="ECO:0000313" key="1">
    <source>
        <dbReference type="EMBL" id="KAJ1092846.1"/>
    </source>
</evidence>
<protein>
    <submittedName>
        <fullName evidence="1">Uncharacterized protein</fullName>
    </submittedName>
</protein>
<organism evidence="1 2">
    <name type="scientific">Pleurodeles waltl</name>
    <name type="common">Iberian ribbed newt</name>
    <dbReference type="NCBI Taxonomy" id="8319"/>
    <lineage>
        <taxon>Eukaryota</taxon>
        <taxon>Metazoa</taxon>
        <taxon>Chordata</taxon>
        <taxon>Craniata</taxon>
        <taxon>Vertebrata</taxon>
        <taxon>Euteleostomi</taxon>
        <taxon>Amphibia</taxon>
        <taxon>Batrachia</taxon>
        <taxon>Caudata</taxon>
        <taxon>Salamandroidea</taxon>
        <taxon>Salamandridae</taxon>
        <taxon>Pleurodelinae</taxon>
        <taxon>Pleurodeles</taxon>
    </lineage>
</organism>
<dbReference type="EMBL" id="JANPWB010000015">
    <property type="protein sequence ID" value="KAJ1092846.1"/>
    <property type="molecule type" value="Genomic_DNA"/>
</dbReference>
<dbReference type="AlphaFoldDB" id="A0AAV7LMW1"/>
<keyword evidence="2" id="KW-1185">Reference proteome</keyword>
<dbReference type="Proteomes" id="UP001066276">
    <property type="component" value="Chromosome 11"/>
</dbReference>